<name>A0A4R2IRN4_9PSEU</name>
<dbReference type="Gene3D" id="1.10.10.10">
    <property type="entry name" value="Winged helix-like DNA-binding domain superfamily/Winged helix DNA-binding domain"/>
    <property type="match status" value="1"/>
</dbReference>
<dbReference type="Pfam" id="PF25873">
    <property type="entry name" value="WHD_MalT"/>
    <property type="match status" value="1"/>
</dbReference>
<organism evidence="5 6">
    <name type="scientific">Actinocrispum wychmicini</name>
    <dbReference type="NCBI Taxonomy" id="1213861"/>
    <lineage>
        <taxon>Bacteria</taxon>
        <taxon>Bacillati</taxon>
        <taxon>Actinomycetota</taxon>
        <taxon>Actinomycetes</taxon>
        <taxon>Pseudonocardiales</taxon>
        <taxon>Pseudonocardiaceae</taxon>
        <taxon>Actinocrispum</taxon>
    </lineage>
</organism>
<keyword evidence="1" id="KW-0805">Transcription regulation</keyword>
<dbReference type="PANTHER" id="PTHR44688">
    <property type="entry name" value="DNA-BINDING TRANSCRIPTIONAL ACTIVATOR DEVR_DOSR"/>
    <property type="match status" value="1"/>
</dbReference>
<dbReference type="InterPro" id="IPR041617">
    <property type="entry name" value="TPR_MalT"/>
</dbReference>
<dbReference type="Proteomes" id="UP000295680">
    <property type="component" value="Unassembled WGS sequence"/>
</dbReference>
<accession>A0A4R2IRN4</accession>
<dbReference type="InterPro" id="IPR027417">
    <property type="entry name" value="P-loop_NTPase"/>
</dbReference>
<dbReference type="SUPFAM" id="SSF52540">
    <property type="entry name" value="P-loop containing nucleoside triphosphate hydrolases"/>
    <property type="match status" value="1"/>
</dbReference>
<dbReference type="CDD" id="cd06170">
    <property type="entry name" value="LuxR_C_like"/>
    <property type="match status" value="1"/>
</dbReference>
<proteinExistence type="predicted"/>
<dbReference type="Gene3D" id="3.40.50.300">
    <property type="entry name" value="P-loop containing nucleotide triphosphate hydrolases"/>
    <property type="match status" value="1"/>
</dbReference>
<dbReference type="EMBL" id="SLWS01000017">
    <property type="protein sequence ID" value="TCO47382.1"/>
    <property type="molecule type" value="Genomic_DNA"/>
</dbReference>
<dbReference type="InterPro" id="IPR016032">
    <property type="entry name" value="Sig_transdc_resp-reg_C-effctor"/>
</dbReference>
<dbReference type="GO" id="GO:0003677">
    <property type="term" value="F:DNA binding"/>
    <property type="evidence" value="ECO:0007669"/>
    <property type="project" value="UniProtKB-KW"/>
</dbReference>
<dbReference type="SUPFAM" id="SSF48452">
    <property type="entry name" value="TPR-like"/>
    <property type="match status" value="1"/>
</dbReference>
<dbReference type="InterPro" id="IPR059106">
    <property type="entry name" value="WHD_MalT"/>
</dbReference>
<dbReference type="InterPro" id="IPR011990">
    <property type="entry name" value="TPR-like_helical_dom_sf"/>
</dbReference>
<gene>
    <name evidence="5" type="ORF">EV192_117122</name>
</gene>
<evidence type="ECO:0000313" key="5">
    <source>
        <dbReference type="EMBL" id="TCO47382.1"/>
    </source>
</evidence>
<dbReference type="AlphaFoldDB" id="A0A4R2IRN4"/>
<comment type="caution">
    <text evidence="5">The sequence shown here is derived from an EMBL/GenBank/DDBJ whole genome shotgun (WGS) entry which is preliminary data.</text>
</comment>
<dbReference type="SMART" id="SM00421">
    <property type="entry name" value="HTH_LUXR"/>
    <property type="match status" value="1"/>
</dbReference>
<keyword evidence="3" id="KW-0804">Transcription</keyword>
<dbReference type="InterPro" id="IPR000792">
    <property type="entry name" value="Tscrpt_reg_LuxR_C"/>
</dbReference>
<dbReference type="RefSeq" id="WP_132125674.1">
    <property type="nucleotide sequence ID" value="NZ_SLWS01000017.1"/>
</dbReference>
<evidence type="ECO:0000256" key="1">
    <source>
        <dbReference type="ARBA" id="ARBA00023015"/>
    </source>
</evidence>
<evidence type="ECO:0000256" key="3">
    <source>
        <dbReference type="ARBA" id="ARBA00023163"/>
    </source>
</evidence>
<evidence type="ECO:0000256" key="2">
    <source>
        <dbReference type="ARBA" id="ARBA00023125"/>
    </source>
</evidence>
<feature type="domain" description="HTH luxR-type" evidence="4">
    <location>
        <begin position="792"/>
        <end position="857"/>
    </location>
</feature>
<dbReference type="Gene3D" id="1.25.40.10">
    <property type="entry name" value="Tetratricopeptide repeat domain"/>
    <property type="match status" value="1"/>
</dbReference>
<dbReference type="Pfam" id="PF00196">
    <property type="entry name" value="GerE"/>
    <property type="match status" value="1"/>
</dbReference>
<reference evidence="5 6" key="1">
    <citation type="submission" date="2019-03" db="EMBL/GenBank/DDBJ databases">
        <title>Genomic Encyclopedia of Type Strains, Phase IV (KMG-IV): sequencing the most valuable type-strain genomes for metagenomic binning, comparative biology and taxonomic classification.</title>
        <authorList>
            <person name="Goeker M."/>
        </authorList>
    </citation>
    <scope>NUCLEOTIDE SEQUENCE [LARGE SCALE GENOMIC DNA]</scope>
    <source>
        <strain evidence="5 6">DSM 45934</strain>
    </source>
</reference>
<dbReference type="PANTHER" id="PTHR44688:SF16">
    <property type="entry name" value="DNA-BINDING TRANSCRIPTIONAL ACTIVATOR DEVR_DOSR"/>
    <property type="match status" value="1"/>
</dbReference>
<dbReference type="OrthoDB" id="134985at2"/>
<evidence type="ECO:0000313" key="6">
    <source>
        <dbReference type="Proteomes" id="UP000295680"/>
    </source>
</evidence>
<protein>
    <submittedName>
        <fullName evidence="5">LuxR family maltose regulon positive regulatory protein</fullName>
    </submittedName>
</protein>
<dbReference type="GO" id="GO:0006355">
    <property type="term" value="P:regulation of DNA-templated transcription"/>
    <property type="evidence" value="ECO:0007669"/>
    <property type="project" value="InterPro"/>
</dbReference>
<evidence type="ECO:0000259" key="4">
    <source>
        <dbReference type="PROSITE" id="PS50043"/>
    </source>
</evidence>
<dbReference type="InterPro" id="IPR036388">
    <property type="entry name" value="WH-like_DNA-bd_sf"/>
</dbReference>
<dbReference type="Pfam" id="PF17874">
    <property type="entry name" value="TPR_MalT"/>
    <property type="match status" value="1"/>
</dbReference>
<keyword evidence="2" id="KW-0238">DNA-binding</keyword>
<dbReference type="SUPFAM" id="SSF46894">
    <property type="entry name" value="C-terminal effector domain of the bipartite response regulators"/>
    <property type="match status" value="1"/>
</dbReference>
<dbReference type="PROSITE" id="PS50043">
    <property type="entry name" value="HTH_LUXR_2"/>
    <property type="match status" value="1"/>
</dbReference>
<keyword evidence="6" id="KW-1185">Reference proteome</keyword>
<sequence>MHLRISVASAKVTMPVTASTMVIRDRLEVLVDAAVARRALTVVCAPAGTGKTTMLAGWARRRMDRGDMYVAWMSVDCEDNDSALLWLALLRALKCSGAWRDECPLDGLIPPNGESYAAFVNAVIAAFDGLDKPMILVVDGVHDVRSADAVHTLDLLLRHLPSTLRLVLATRFPPPLMLPRLKLEGRLAQIGPDELTFTRDEARLLYANEGVRLTETALDLVMERTEGWAAALRVAVLTAADASVGVAEDDRAMAEYLTAEIFGRQSRDVQWFMLTTSACRAVSADLAVALSGQQNAGQVLDLLDRTGIMVPDRGMAPGWYRYHPLLRGYLWAELGRRGTAAQQHQNRVAAGWFAGHDDPLGAVEHGIAAGDDDRASRLLAKTGLELVLKGQSGRLCEIVRTVPEHVGRRPSVALVAAAASLDSGDVATAERFLRGLGKLPTRRLQALHAAVQVHRSRLLGDAADVQAHTGRTGDRDVDLLALVNRGIAHAWTGRHGPADADLRSALTVANAEQRDAIALECQVHLAGMAVVRGDLTELRGHTTAALELATARGWTGTSRSAYLYTLLGVEAYQRLDDEGARRHAARAMELMAPNVDPTIDLSTCTLWAMISYDAAKDPHRVATALHRLWQRLDGKAVSPALVAYTAPTRQRMALRVGETQWAIDVIDHMDSLTTARGESALLRAILNAHKGRISTTRRLLAPVLDGQTRVLLTSTLIDAWLLEAHLADRCDMANRAHEALCRALTLAAPHRVMRPFREAGYSVRDLLVRDAGRFGRLEPFATDVRDRLPVSVPTVTDGLTEREQELLTELPSMRTAGEIAETMFVSVNTVKTHLRGIYRKLGVSQRRDAISVARERGLL</sequence>